<feature type="domain" description="N-acetyltransferase" evidence="1">
    <location>
        <begin position="18"/>
        <end position="162"/>
    </location>
</feature>
<reference evidence="2 3" key="1">
    <citation type="journal article" date="2016" name="Genome Biol. Evol.">
        <title>Divergent and convergent evolution of fungal pathogenicity.</title>
        <authorList>
            <person name="Shang Y."/>
            <person name="Xiao G."/>
            <person name="Zheng P."/>
            <person name="Cen K."/>
            <person name="Zhan S."/>
            <person name="Wang C."/>
        </authorList>
    </citation>
    <scope>NUCLEOTIDE SEQUENCE [LARGE SCALE GENOMIC DNA]</scope>
    <source>
        <strain evidence="2 3">ARSEF 2679</strain>
    </source>
</reference>
<name>A0A162MDK9_CORFA</name>
<organism evidence="2 3">
    <name type="scientific">Cordyceps fumosorosea (strain ARSEF 2679)</name>
    <name type="common">Isaria fumosorosea</name>
    <dbReference type="NCBI Taxonomy" id="1081104"/>
    <lineage>
        <taxon>Eukaryota</taxon>
        <taxon>Fungi</taxon>
        <taxon>Dikarya</taxon>
        <taxon>Ascomycota</taxon>
        <taxon>Pezizomycotina</taxon>
        <taxon>Sordariomycetes</taxon>
        <taxon>Hypocreomycetidae</taxon>
        <taxon>Hypocreales</taxon>
        <taxon>Cordycipitaceae</taxon>
        <taxon>Cordyceps</taxon>
    </lineage>
</organism>
<dbReference type="Gene3D" id="3.40.630.30">
    <property type="match status" value="1"/>
</dbReference>
<dbReference type="PANTHER" id="PTHR43792">
    <property type="entry name" value="GNAT FAMILY, PUTATIVE (AFU_ORTHOLOGUE AFUA_3G00765)-RELATED-RELATED"/>
    <property type="match status" value="1"/>
</dbReference>
<gene>
    <name evidence="2" type="ORF">ISF_08261</name>
</gene>
<dbReference type="InterPro" id="IPR016181">
    <property type="entry name" value="Acyl_CoA_acyltransferase"/>
</dbReference>
<dbReference type="AlphaFoldDB" id="A0A162MDK9"/>
<evidence type="ECO:0000313" key="2">
    <source>
        <dbReference type="EMBL" id="OAA54660.1"/>
    </source>
</evidence>
<evidence type="ECO:0000259" key="1">
    <source>
        <dbReference type="PROSITE" id="PS51186"/>
    </source>
</evidence>
<evidence type="ECO:0000313" key="3">
    <source>
        <dbReference type="Proteomes" id="UP000076744"/>
    </source>
</evidence>
<proteinExistence type="predicted"/>
<sequence>MTVSEEPWTSTAPEAAHIQLVQIPLAALEALAANDLPSARTLSGIPNLTPYTSSAAAPWVTRLVVDGGAVVGRAGFHGPPDERGMVEVGYSIDPACRRRGHARAALRVMLDVAAADERVKVVRASIGPGNEASMGVVRPFGFKEVGEQWDEEDGLETILEVEV</sequence>
<keyword evidence="2" id="KW-0808">Transferase</keyword>
<dbReference type="GeneID" id="30024553"/>
<dbReference type="CDD" id="cd04301">
    <property type="entry name" value="NAT_SF"/>
    <property type="match status" value="1"/>
</dbReference>
<dbReference type="SUPFAM" id="SSF55729">
    <property type="entry name" value="Acyl-CoA N-acyltransferases (Nat)"/>
    <property type="match status" value="1"/>
</dbReference>
<dbReference type="OrthoDB" id="3429175at2759"/>
<dbReference type="Proteomes" id="UP000076744">
    <property type="component" value="Unassembled WGS sequence"/>
</dbReference>
<dbReference type="InterPro" id="IPR051531">
    <property type="entry name" value="N-acetyltransferase"/>
</dbReference>
<dbReference type="Pfam" id="PF13302">
    <property type="entry name" value="Acetyltransf_3"/>
    <property type="match status" value="1"/>
</dbReference>
<accession>A0A162MDK9</accession>
<dbReference type="GO" id="GO:0016747">
    <property type="term" value="F:acyltransferase activity, transferring groups other than amino-acyl groups"/>
    <property type="evidence" value="ECO:0007669"/>
    <property type="project" value="InterPro"/>
</dbReference>
<dbReference type="RefSeq" id="XP_018700946.1">
    <property type="nucleotide sequence ID" value="XM_018851864.1"/>
</dbReference>
<comment type="caution">
    <text evidence="2">The sequence shown here is derived from an EMBL/GenBank/DDBJ whole genome shotgun (WGS) entry which is preliminary data.</text>
</comment>
<dbReference type="PANTHER" id="PTHR43792:SF13">
    <property type="entry name" value="ACETYLTRANSFERASE"/>
    <property type="match status" value="1"/>
</dbReference>
<keyword evidence="3" id="KW-1185">Reference proteome</keyword>
<dbReference type="InterPro" id="IPR000182">
    <property type="entry name" value="GNAT_dom"/>
</dbReference>
<dbReference type="EMBL" id="AZHB01000028">
    <property type="protein sequence ID" value="OAA54660.1"/>
    <property type="molecule type" value="Genomic_DNA"/>
</dbReference>
<dbReference type="PROSITE" id="PS51186">
    <property type="entry name" value="GNAT"/>
    <property type="match status" value="1"/>
</dbReference>
<protein>
    <submittedName>
        <fullName evidence="2">Acetyltransferase gnat family protein</fullName>
    </submittedName>
</protein>